<feature type="signal peptide" evidence="1">
    <location>
        <begin position="1"/>
        <end position="23"/>
    </location>
</feature>
<name>A0ABR6BDH0_9PSEU</name>
<dbReference type="Proteomes" id="UP000517916">
    <property type="component" value="Unassembled WGS sequence"/>
</dbReference>
<keyword evidence="3" id="KW-1185">Reference proteome</keyword>
<dbReference type="PROSITE" id="PS51257">
    <property type="entry name" value="PROKAR_LIPOPROTEIN"/>
    <property type="match status" value="1"/>
</dbReference>
<evidence type="ECO:0000256" key="1">
    <source>
        <dbReference type="SAM" id="SignalP"/>
    </source>
</evidence>
<comment type="caution">
    <text evidence="2">The sequence shown here is derived from an EMBL/GenBank/DDBJ whole genome shotgun (WGS) entry which is preliminary data.</text>
</comment>
<evidence type="ECO:0008006" key="4">
    <source>
        <dbReference type="Google" id="ProtNLM"/>
    </source>
</evidence>
<reference evidence="2 3" key="1">
    <citation type="submission" date="2020-08" db="EMBL/GenBank/DDBJ databases">
        <title>Genomic Encyclopedia of Archaeal and Bacterial Type Strains, Phase II (KMG-II): from individual species to whole genera.</title>
        <authorList>
            <person name="Goeker M."/>
        </authorList>
    </citation>
    <scope>NUCLEOTIDE SEQUENCE [LARGE SCALE GENOMIC DNA]</scope>
    <source>
        <strain evidence="2 3">DSM 43850</strain>
    </source>
</reference>
<sequence>MRRLLFAVACLALVGCSPLGPQAHRYTATGHVHLQRAGVDLDLGTSTAAVTLEPATGLFTADPPKGTASFSAVGVSSDLGFAGTEPIQGRFADGRVNLSVTATVKLSDIRAAGFTLASPPGCAARQPVRVDLSSPPGFDPDRGGELSGTFALPEFEGCELVTVLVNAAVPGPGNTLSLSLVPIQ</sequence>
<keyword evidence="1" id="KW-0732">Signal</keyword>
<protein>
    <recommendedName>
        <fullName evidence="4">Lipoprotein</fullName>
    </recommendedName>
</protein>
<evidence type="ECO:0000313" key="2">
    <source>
        <dbReference type="EMBL" id="MBA8924840.1"/>
    </source>
</evidence>
<feature type="chain" id="PRO_5046815553" description="Lipoprotein" evidence="1">
    <location>
        <begin position="24"/>
        <end position="184"/>
    </location>
</feature>
<accession>A0ABR6BDH0</accession>
<dbReference type="RefSeq" id="WP_182837092.1">
    <property type="nucleotide sequence ID" value="NZ_BAAABQ010000010.1"/>
</dbReference>
<evidence type="ECO:0000313" key="3">
    <source>
        <dbReference type="Proteomes" id="UP000517916"/>
    </source>
</evidence>
<proteinExistence type="predicted"/>
<gene>
    <name evidence="2" type="ORF">BC739_002039</name>
</gene>
<dbReference type="EMBL" id="JACJID010000002">
    <property type="protein sequence ID" value="MBA8924840.1"/>
    <property type="molecule type" value="Genomic_DNA"/>
</dbReference>
<organism evidence="2 3">
    <name type="scientific">Kutzneria viridogrisea</name>
    <dbReference type="NCBI Taxonomy" id="47990"/>
    <lineage>
        <taxon>Bacteria</taxon>
        <taxon>Bacillati</taxon>
        <taxon>Actinomycetota</taxon>
        <taxon>Actinomycetes</taxon>
        <taxon>Pseudonocardiales</taxon>
        <taxon>Pseudonocardiaceae</taxon>
        <taxon>Kutzneria</taxon>
    </lineage>
</organism>